<gene>
    <name evidence="2" type="ORF">NCTC10112_00406</name>
</gene>
<keyword evidence="3" id="KW-1185">Reference proteome</keyword>
<sequence length="240" mass="28347">MKKMNKILAFPLLVTPALLASCVLPNSCWYRQNERTKKEIKNTFLKIAKTLGNKDFIFPLEIQQGHWFVQNNNTYKQNKDKIKGFKLIWYSKERALEYLKDNHNSSFLYPLFDLQDRNLFVEIPNSVLSLYKINNDVNITLNDLNSWDRSFRLWNEGRYIHPKLDFIGETSNILCHRLNWEFLPKTPILEEKVFRLKLKSDLNLTIKNSQIVSCDVEIRMSLSGRSSEDAYLSLPLRLQI</sequence>
<evidence type="ECO:0008006" key="4">
    <source>
        <dbReference type="Google" id="ProtNLM"/>
    </source>
</evidence>
<evidence type="ECO:0000313" key="3">
    <source>
        <dbReference type="Proteomes" id="UP000290482"/>
    </source>
</evidence>
<proteinExistence type="predicted"/>
<dbReference type="Proteomes" id="UP000290482">
    <property type="component" value="Chromosome"/>
</dbReference>
<dbReference type="EMBL" id="LR214940">
    <property type="protein sequence ID" value="VEU55772.1"/>
    <property type="molecule type" value="Genomic_DNA"/>
</dbReference>
<reference evidence="2 3" key="1">
    <citation type="submission" date="2019-01" db="EMBL/GenBank/DDBJ databases">
        <authorList>
            <consortium name="Pathogen Informatics"/>
        </authorList>
    </citation>
    <scope>NUCLEOTIDE SEQUENCE [LARGE SCALE GENOMIC DNA]</scope>
    <source>
        <strain evidence="2 3">NCTC10112</strain>
    </source>
</reference>
<organism evidence="2 3">
    <name type="scientific">Metamycoplasma orale</name>
    <name type="common">Mycoplasma orale</name>
    <dbReference type="NCBI Taxonomy" id="2121"/>
    <lineage>
        <taxon>Bacteria</taxon>
        <taxon>Bacillati</taxon>
        <taxon>Mycoplasmatota</taxon>
        <taxon>Mycoplasmoidales</taxon>
        <taxon>Metamycoplasmataceae</taxon>
        <taxon>Metamycoplasma</taxon>
    </lineage>
</organism>
<feature type="signal peptide" evidence="1">
    <location>
        <begin position="1"/>
        <end position="20"/>
    </location>
</feature>
<accession>A0A448ZWY6</accession>
<dbReference type="KEGG" id="mob:NCTC10112_00406"/>
<keyword evidence="1" id="KW-0732">Signal</keyword>
<dbReference type="PROSITE" id="PS51257">
    <property type="entry name" value="PROKAR_LIPOPROTEIN"/>
    <property type="match status" value="1"/>
</dbReference>
<feature type="chain" id="PRO_5019227292" description="Lipoprotein" evidence="1">
    <location>
        <begin position="21"/>
        <end position="240"/>
    </location>
</feature>
<evidence type="ECO:0000256" key="1">
    <source>
        <dbReference type="SAM" id="SignalP"/>
    </source>
</evidence>
<dbReference type="RefSeq" id="WP_022935782.1">
    <property type="nucleotide sequence ID" value="NZ_LR214940.1"/>
</dbReference>
<dbReference type="AlphaFoldDB" id="A0A448ZWY6"/>
<evidence type="ECO:0000313" key="2">
    <source>
        <dbReference type="EMBL" id="VEU55772.1"/>
    </source>
</evidence>
<name>A0A448ZWY6_METOS</name>
<protein>
    <recommendedName>
        <fullName evidence="4">Lipoprotein</fullName>
    </recommendedName>
</protein>